<dbReference type="InterPro" id="IPR039418">
    <property type="entry name" value="LexA-like"/>
</dbReference>
<dbReference type="KEGG" id="sphe:GFH32_03300"/>
<keyword evidence="1" id="KW-0805">Transcription regulation</keyword>
<keyword evidence="2" id="KW-0238">DNA-binding</keyword>
<dbReference type="Proteomes" id="UP000326921">
    <property type="component" value="Chromosome"/>
</dbReference>
<organism evidence="5 6">
    <name type="scientific">Sphingobacterium zhuxiongii</name>
    <dbReference type="NCBI Taxonomy" id="2662364"/>
    <lineage>
        <taxon>Bacteria</taxon>
        <taxon>Pseudomonadati</taxon>
        <taxon>Bacteroidota</taxon>
        <taxon>Sphingobacteriia</taxon>
        <taxon>Sphingobacteriales</taxon>
        <taxon>Sphingobacteriaceae</taxon>
        <taxon>Sphingobacterium</taxon>
    </lineage>
</organism>
<keyword evidence="6" id="KW-1185">Reference proteome</keyword>
<dbReference type="InterPro" id="IPR010982">
    <property type="entry name" value="Lambda_DNA-bd_dom_sf"/>
</dbReference>
<keyword evidence="3" id="KW-0804">Transcription</keyword>
<dbReference type="CDD" id="cd00093">
    <property type="entry name" value="HTH_XRE"/>
    <property type="match status" value="1"/>
</dbReference>
<dbReference type="InterPro" id="IPR036286">
    <property type="entry name" value="LexA/Signal_pep-like_sf"/>
</dbReference>
<evidence type="ECO:0000313" key="6">
    <source>
        <dbReference type="Proteomes" id="UP000326921"/>
    </source>
</evidence>
<dbReference type="PANTHER" id="PTHR40661">
    <property type="match status" value="1"/>
</dbReference>
<name>A0A5Q0Q5U2_9SPHI</name>
<dbReference type="CDD" id="cd06529">
    <property type="entry name" value="S24_LexA-like"/>
    <property type="match status" value="1"/>
</dbReference>
<evidence type="ECO:0000256" key="2">
    <source>
        <dbReference type="ARBA" id="ARBA00023125"/>
    </source>
</evidence>
<dbReference type="Gene3D" id="2.10.109.10">
    <property type="entry name" value="Umud Fragment, subunit A"/>
    <property type="match status" value="1"/>
</dbReference>
<evidence type="ECO:0000256" key="1">
    <source>
        <dbReference type="ARBA" id="ARBA00023015"/>
    </source>
</evidence>
<dbReference type="Pfam" id="PF00717">
    <property type="entry name" value="Peptidase_S24"/>
    <property type="match status" value="1"/>
</dbReference>
<evidence type="ECO:0000259" key="4">
    <source>
        <dbReference type="PROSITE" id="PS50943"/>
    </source>
</evidence>
<evidence type="ECO:0000256" key="3">
    <source>
        <dbReference type="ARBA" id="ARBA00023163"/>
    </source>
</evidence>
<dbReference type="SMART" id="SM00530">
    <property type="entry name" value="HTH_XRE"/>
    <property type="match status" value="1"/>
</dbReference>
<proteinExistence type="predicted"/>
<dbReference type="SUPFAM" id="SSF47413">
    <property type="entry name" value="lambda repressor-like DNA-binding domains"/>
    <property type="match status" value="1"/>
</dbReference>
<reference evidence="5 6" key="1">
    <citation type="submission" date="2019-10" db="EMBL/GenBank/DDBJ databases">
        <authorList>
            <person name="Dong K."/>
        </authorList>
    </citation>
    <scope>NUCLEOTIDE SEQUENCE [LARGE SCALE GENOMIC DNA]</scope>
    <source>
        <strain evidence="6">dk4302</strain>
    </source>
</reference>
<dbReference type="InterPro" id="IPR001387">
    <property type="entry name" value="Cro/C1-type_HTH"/>
</dbReference>
<dbReference type="EMBL" id="CP045652">
    <property type="protein sequence ID" value="QGA25407.1"/>
    <property type="molecule type" value="Genomic_DNA"/>
</dbReference>
<gene>
    <name evidence="5" type="ORF">GFH32_03300</name>
</gene>
<feature type="domain" description="HTH cro/C1-type" evidence="4">
    <location>
        <begin position="30"/>
        <end position="83"/>
    </location>
</feature>
<protein>
    <submittedName>
        <fullName evidence="5">Helix-turn-helix domain-containing protein</fullName>
    </submittedName>
</protein>
<evidence type="ECO:0000313" key="5">
    <source>
        <dbReference type="EMBL" id="QGA25407.1"/>
    </source>
</evidence>
<dbReference type="Gene3D" id="1.10.260.40">
    <property type="entry name" value="lambda repressor-like DNA-binding domains"/>
    <property type="match status" value="1"/>
</dbReference>
<dbReference type="AlphaFoldDB" id="A0A5Q0Q5U2"/>
<dbReference type="GO" id="GO:0003677">
    <property type="term" value="F:DNA binding"/>
    <property type="evidence" value="ECO:0007669"/>
    <property type="project" value="UniProtKB-KW"/>
</dbReference>
<dbReference type="InterPro" id="IPR015927">
    <property type="entry name" value="Peptidase_S24_S26A/B/C"/>
</dbReference>
<accession>A0A5Q0Q5U2</accession>
<dbReference type="PANTHER" id="PTHR40661:SF3">
    <property type="entry name" value="FELS-1 PROPHAGE TRANSCRIPTIONAL REGULATOR"/>
    <property type="match status" value="1"/>
</dbReference>
<sequence>MSNYFSTLAIKIRHFTLFFMQTSDSQGEKFRQIVEKSGLSIAEVARKLDTTRDTVYAWFKKDSLMLKNRIKISKAFNVDMHKIWPDVNDPMLEAYEFTGDHLVDKAIEKNFTKPKQEITPIPYEDYMMVEYVDLSASAGMLGGSNVDVLPDSKKRLVPREFERGNYLVVRVNGDSMTDGTDISIPDGVGVEILVKEHVLENGDKLPIRGNLFVVVSRDGNVFKQIVEHNTELGYIKCHSYNPKYEDYIIPMDDVFQIFIYRKIVGYRPNIPEIR</sequence>
<dbReference type="PROSITE" id="PS50943">
    <property type="entry name" value="HTH_CROC1"/>
    <property type="match status" value="1"/>
</dbReference>
<dbReference type="Pfam" id="PF01381">
    <property type="entry name" value="HTH_3"/>
    <property type="match status" value="1"/>
</dbReference>
<dbReference type="SUPFAM" id="SSF51306">
    <property type="entry name" value="LexA/Signal peptidase"/>
    <property type="match status" value="1"/>
</dbReference>